<organism evidence="1 2">
    <name type="scientific">Thelohanellus kitauei</name>
    <name type="common">Myxosporean</name>
    <dbReference type="NCBI Taxonomy" id="669202"/>
    <lineage>
        <taxon>Eukaryota</taxon>
        <taxon>Metazoa</taxon>
        <taxon>Cnidaria</taxon>
        <taxon>Myxozoa</taxon>
        <taxon>Myxosporea</taxon>
        <taxon>Bivalvulida</taxon>
        <taxon>Platysporina</taxon>
        <taxon>Myxobolidae</taxon>
        <taxon>Thelohanellus</taxon>
    </lineage>
</organism>
<evidence type="ECO:0000313" key="1">
    <source>
        <dbReference type="EMBL" id="KII70765.1"/>
    </source>
</evidence>
<accession>A0A0C2N347</accession>
<dbReference type="EMBL" id="JWZT01001965">
    <property type="protein sequence ID" value="KII70765.1"/>
    <property type="molecule type" value="Genomic_DNA"/>
</dbReference>
<reference evidence="1 2" key="1">
    <citation type="journal article" date="2014" name="Genome Biol. Evol.">
        <title>The genome of the myxosporean Thelohanellus kitauei shows adaptations to nutrient acquisition within its fish host.</title>
        <authorList>
            <person name="Yang Y."/>
            <person name="Xiong J."/>
            <person name="Zhou Z."/>
            <person name="Huo F."/>
            <person name="Miao W."/>
            <person name="Ran C."/>
            <person name="Liu Y."/>
            <person name="Zhang J."/>
            <person name="Feng J."/>
            <person name="Wang M."/>
            <person name="Wang M."/>
            <person name="Wang L."/>
            <person name="Yao B."/>
        </authorList>
    </citation>
    <scope>NUCLEOTIDE SEQUENCE [LARGE SCALE GENOMIC DNA]</scope>
    <source>
        <strain evidence="1">Wuqing</strain>
    </source>
</reference>
<proteinExistence type="predicted"/>
<keyword evidence="2" id="KW-1185">Reference proteome</keyword>
<dbReference type="AlphaFoldDB" id="A0A0C2N347"/>
<evidence type="ECO:0000313" key="2">
    <source>
        <dbReference type="Proteomes" id="UP000031668"/>
    </source>
</evidence>
<name>A0A0C2N347_THEKT</name>
<comment type="caution">
    <text evidence="1">The sequence shown here is derived from an EMBL/GenBank/DDBJ whole genome shotgun (WGS) entry which is preliminary data.</text>
</comment>
<protein>
    <submittedName>
        <fullName evidence="1">Uncharacterized protein</fullName>
    </submittedName>
</protein>
<sequence length="202" mass="23914">MEQFYYNPNWINFLPFQTIQNLLSRYFTSFECYQKFVNEEKWELSVDLKEKCLPVMPDFDRILDELMANSIVMYIWDSHQNVRTTKLPIKQSVCGIKCLIVLGANSRVFELLLANIHNFFEALQNNLNDIFYKNLDDRNFHELIKFSDILKKRLNKDNTIIFNLKSNEEFFVPGVTEDLNEGILSNILQIVLKSDYMCLVLS</sequence>
<gene>
    <name evidence="1" type="ORF">RF11_00868</name>
</gene>
<dbReference type="Proteomes" id="UP000031668">
    <property type="component" value="Unassembled WGS sequence"/>
</dbReference>